<evidence type="ECO:0000256" key="5">
    <source>
        <dbReference type="ARBA" id="ARBA00023315"/>
    </source>
</evidence>
<evidence type="ECO:0000256" key="4">
    <source>
        <dbReference type="ARBA" id="ARBA00022679"/>
    </source>
</evidence>
<dbReference type="GO" id="GO:0005634">
    <property type="term" value="C:nucleus"/>
    <property type="evidence" value="ECO:0007669"/>
    <property type="project" value="UniProtKB-SubCell"/>
</dbReference>
<comment type="subunit">
    <text evidence="7">Component of the HAT-B complex composed of at least HAT1 and HAT2. The HAT-B complex binds to histone H4 tail.</text>
</comment>
<evidence type="ECO:0000313" key="13">
    <source>
        <dbReference type="EMBL" id="PHH61111.1"/>
    </source>
</evidence>
<keyword evidence="4 7" id="KW-0808">Transferase</keyword>
<feature type="active site" description="Proton donor/acceptor" evidence="8">
    <location>
        <position position="294"/>
    </location>
</feature>
<dbReference type="PIRSF" id="PIRSF038084">
    <property type="entry name" value="HAT-B_cat"/>
    <property type="match status" value="1"/>
</dbReference>
<dbReference type="GO" id="GO:0031509">
    <property type="term" value="P:subtelomeric heterochromatin formation"/>
    <property type="evidence" value="ECO:0007669"/>
    <property type="project" value="InterPro"/>
</dbReference>
<keyword evidence="7" id="KW-0539">Nucleus</keyword>
<sequence>MDPAFDATEWLQDANEALSISLVSPSPSGLKTVGNFHPKFTYTIFGDDENVFGYKKLKMNLRFRANDMRPHLSTSYGEKLGLGHGPDEPTDIVAAFNEGSHLPKVAFVKHSDFESSSKQMSDSWTPPGTLHSSLDCPDGQYEIWRGSLADPAIKQLNSRVQIMVPLFIDGGSYIGQDAETGSYDSNPADADRWTCFFLYQTQKSTQNPDKKSYVFVGYSTVYRWFYFAPPATLVKDDWELPEGNLDLSQLPCRTRLSQFIILPPFQGKGHGHNLYRSIFDYYYGRPQTREFTVESPNESFDDLRDVCDLEFLRTIPDFMALKLDTSIAMPLSGPIPQLVASATPLTDIRLKTKISRRQFSRVLEMHLMSQLPDSVRPTLDLDGEVPKASKEDEHQLKLWHLLAKQRLYRHNKEALAQIDPSERIDKLSVLVSSIELDYARLLVAFERATKHRVESNGKRKLSGEPEKPNKKAKRTSSA</sequence>
<comment type="catalytic activity">
    <reaction evidence="6 7">
        <text>L-lysyl-[protein] + acetyl-CoA = N(6)-acetyl-L-lysyl-[protein] + CoA + H(+)</text>
        <dbReference type="Rhea" id="RHEA:45948"/>
        <dbReference type="Rhea" id="RHEA-COMP:9752"/>
        <dbReference type="Rhea" id="RHEA-COMP:10731"/>
        <dbReference type="ChEBI" id="CHEBI:15378"/>
        <dbReference type="ChEBI" id="CHEBI:29969"/>
        <dbReference type="ChEBI" id="CHEBI:57287"/>
        <dbReference type="ChEBI" id="CHEBI:57288"/>
        <dbReference type="ChEBI" id="CHEBI:61930"/>
        <dbReference type="EC" id="2.3.1.48"/>
    </reaction>
</comment>
<comment type="caution">
    <text evidence="13">The sequence shown here is derived from an EMBL/GenBank/DDBJ whole genome shotgun (WGS) entry which is preliminary data.</text>
</comment>
<evidence type="ECO:0000256" key="2">
    <source>
        <dbReference type="ARBA" id="ARBA00013184"/>
    </source>
</evidence>
<dbReference type="InterPro" id="IPR019467">
    <property type="entry name" value="Hat1_N"/>
</dbReference>
<dbReference type="OrthoDB" id="10253098at2759"/>
<feature type="region of interest" description="Disordered" evidence="11">
    <location>
        <begin position="453"/>
        <end position="478"/>
    </location>
</feature>
<reference evidence="13 14" key="1">
    <citation type="submission" date="2017-06" db="EMBL/GenBank/DDBJ databases">
        <title>Ant-infecting Ophiocordyceps genomes reveal a high diversity of potential behavioral manipulation genes and a possible major role for enterotoxins.</title>
        <authorList>
            <person name="De Bekker C."/>
            <person name="Evans H.C."/>
            <person name="Brachmann A."/>
            <person name="Hughes D.P."/>
        </authorList>
    </citation>
    <scope>NUCLEOTIDE SEQUENCE [LARGE SCALE GENOMIC DNA]</scope>
    <source>
        <strain evidence="13 14">Map64</strain>
    </source>
</reference>
<dbReference type="GO" id="GO:0004402">
    <property type="term" value="F:histone acetyltransferase activity"/>
    <property type="evidence" value="ECO:0007669"/>
    <property type="project" value="UniProtKB-UniRule"/>
</dbReference>
<dbReference type="STRING" id="1399860.A0A2C5Y2K3"/>
<feature type="binding site" evidence="9">
    <location>
        <begin position="259"/>
        <end position="261"/>
    </location>
    <ligand>
        <name>acetyl-CoA</name>
        <dbReference type="ChEBI" id="CHEBI:57288"/>
    </ligand>
</feature>
<comment type="subcellular location">
    <subcellularLocation>
        <location evidence="7">Cytoplasm</location>
    </subcellularLocation>
    <subcellularLocation>
        <location evidence="7">Nucleus</location>
    </subcellularLocation>
</comment>
<organism evidence="13 14">
    <name type="scientific">Ophiocordyceps australis</name>
    <dbReference type="NCBI Taxonomy" id="1399860"/>
    <lineage>
        <taxon>Eukaryota</taxon>
        <taxon>Fungi</taxon>
        <taxon>Dikarya</taxon>
        <taxon>Ascomycota</taxon>
        <taxon>Pezizomycotina</taxon>
        <taxon>Sordariomycetes</taxon>
        <taxon>Hypocreomycetidae</taxon>
        <taxon>Hypocreales</taxon>
        <taxon>Ophiocordycipitaceae</taxon>
        <taxon>Ophiocordyceps</taxon>
    </lineage>
</organism>
<name>A0A2C5Y2K3_9HYPO</name>
<feature type="compositionally biased region" description="Basic and acidic residues" evidence="11">
    <location>
        <begin position="453"/>
        <end position="469"/>
    </location>
</feature>
<evidence type="ECO:0000256" key="8">
    <source>
        <dbReference type="PIRSR" id="PIRSR038084-1"/>
    </source>
</evidence>
<evidence type="ECO:0000256" key="11">
    <source>
        <dbReference type="SAM" id="MobiDB-lite"/>
    </source>
</evidence>
<evidence type="ECO:0000256" key="6">
    <source>
        <dbReference type="ARBA" id="ARBA00048017"/>
    </source>
</evidence>
<dbReference type="InterPro" id="IPR016181">
    <property type="entry name" value="Acyl_CoA_acyltransferase"/>
</dbReference>
<feature type="region of interest" description="Interaction with histone H4 N-terminus" evidence="9">
    <location>
        <begin position="47"/>
        <end position="49"/>
    </location>
</feature>
<keyword evidence="14" id="KW-1185">Reference proteome</keyword>
<dbReference type="InterPro" id="IPR037113">
    <property type="entry name" value="Hat1_N_sf"/>
</dbReference>
<evidence type="ECO:0000256" key="9">
    <source>
        <dbReference type="PIRSR" id="PIRSR038084-2"/>
    </source>
</evidence>
<dbReference type="InterPro" id="IPR017380">
    <property type="entry name" value="Hist_AcTrfase_B-typ_cat-su"/>
</dbReference>
<keyword evidence="5 7" id="KW-0012">Acyltransferase</keyword>
<feature type="binding site" evidence="9">
    <location>
        <position position="297"/>
    </location>
    <ligand>
        <name>acetyl-CoA</name>
        <dbReference type="ChEBI" id="CHEBI:57288"/>
    </ligand>
</feature>
<comment type="similarity">
    <text evidence="1 7">Belongs to the HAT1 family.</text>
</comment>
<feature type="domain" description="Histone acetyl transferase HAT1 N-terminal" evidence="12">
    <location>
        <begin position="10"/>
        <end position="169"/>
    </location>
</feature>
<dbReference type="GO" id="GO:0005737">
    <property type="term" value="C:cytoplasm"/>
    <property type="evidence" value="ECO:0007669"/>
    <property type="project" value="UniProtKB-SubCell"/>
</dbReference>
<evidence type="ECO:0000256" key="7">
    <source>
        <dbReference type="PIRNR" id="PIRNR038084"/>
    </source>
</evidence>
<dbReference type="EMBL" id="NJET01000116">
    <property type="protein sequence ID" value="PHH61111.1"/>
    <property type="molecule type" value="Genomic_DNA"/>
</dbReference>
<evidence type="ECO:0000256" key="10">
    <source>
        <dbReference type="PIRSR" id="PIRSR038084-3"/>
    </source>
</evidence>
<gene>
    <name evidence="13" type="ORF">CDD81_773</name>
</gene>
<feature type="site" description="Interaction with histone H4 N-terminus" evidence="10">
    <location>
        <position position="193"/>
    </location>
</feature>
<evidence type="ECO:0000313" key="14">
    <source>
        <dbReference type="Proteomes" id="UP000226192"/>
    </source>
</evidence>
<accession>A0A2C5Y2K3</accession>
<dbReference type="SUPFAM" id="SSF55729">
    <property type="entry name" value="Acyl-CoA N-acyltransferases (Nat)"/>
    <property type="match status" value="1"/>
</dbReference>
<evidence type="ECO:0000256" key="3">
    <source>
        <dbReference type="ARBA" id="ARBA00021268"/>
    </source>
</evidence>
<feature type="region of interest" description="Interaction with histone H4 N-terminus" evidence="9">
    <location>
        <begin position="222"/>
        <end position="224"/>
    </location>
</feature>
<keyword evidence="7" id="KW-0963">Cytoplasm</keyword>
<dbReference type="AlphaFoldDB" id="A0A2C5Y2K3"/>
<evidence type="ECO:0000259" key="12">
    <source>
        <dbReference type="Pfam" id="PF10394"/>
    </source>
</evidence>
<dbReference type="Gene3D" id="3.90.360.10">
    <property type="entry name" value="Histone acetyl transferase 1 (HAT1), N-terminal domain"/>
    <property type="match status" value="1"/>
</dbReference>
<dbReference type="Pfam" id="PF10394">
    <property type="entry name" value="Hat1_N"/>
    <property type="match status" value="1"/>
</dbReference>
<dbReference type="GO" id="GO:0000781">
    <property type="term" value="C:chromosome, telomeric region"/>
    <property type="evidence" value="ECO:0007669"/>
    <property type="project" value="GOC"/>
</dbReference>
<dbReference type="EC" id="2.3.1.48" evidence="2 7"/>
<protein>
    <recommendedName>
        <fullName evidence="3 7">Histone acetyltransferase type B catalytic subunit</fullName>
        <ecNumber evidence="2 7">2.3.1.48</ecNumber>
    </recommendedName>
</protein>
<dbReference type="Proteomes" id="UP000226192">
    <property type="component" value="Unassembled WGS sequence"/>
</dbReference>
<evidence type="ECO:0000256" key="1">
    <source>
        <dbReference type="ARBA" id="ARBA00010543"/>
    </source>
</evidence>
<dbReference type="Gene3D" id="3.40.630.30">
    <property type="match status" value="1"/>
</dbReference>
<proteinExistence type="inferred from homology"/>
<comment type="function">
    <text evidence="7">Catalytic component of the histone acetylase B (HAT-B) complex. Has intrinsic substrate specificity that modifies lysine in recognition sequence GXGKXG. Involved in DNA double-strand break repair.</text>
</comment>
<dbReference type="PANTHER" id="PTHR12046">
    <property type="entry name" value="HISTONE ACETYLTRANSFERASE TYPE B CATALYTIC SUBUNIT"/>
    <property type="match status" value="1"/>
</dbReference>